<evidence type="ECO:0000313" key="1">
    <source>
        <dbReference type="EMBL" id="KAA0200926.1"/>
    </source>
</evidence>
<sequence>MTVKAICPDHPSVDQLLQCLNKLSNEQRERGMQLTLQGRLNESLIHLTLAIAANPLNPVLYLERSVINKRKSRYFEALDDIYQAVHLYKGGAETNIAYFKERISNHSLVILIELALKWYFSEQISLALGLANNLISSVPECFLLHLIKGDCLRKINANHEALRSYEKSMNLLELVDHSLLSDLIVKRICQTRLSLALSALADRRWEEAERQLETCLIHMPLVPEFHAIQGRIYFYIGKNDQAWEELLTCCYLLLSDWSLDQRTQGKWSQFPEEQKDRWISQLTTRLEYLTGPLLSHLTLCPLAVRQLANSEQCQRQARKIHRYIFEKRISVKHVPTFRAIRQFRRHSKGSSVRKFVNAPWPVFECSPSSLSSTRSRKSSDSKSLLLEKREIRAAMEKLRR</sequence>
<keyword evidence="2" id="KW-1185">Reference proteome</keyword>
<dbReference type="Proteomes" id="UP000728185">
    <property type="component" value="Unassembled WGS sequence"/>
</dbReference>
<organism evidence="1 2">
    <name type="scientific">Fasciolopsis buskii</name>
    <dbReference type="NCBI Taxonomy" id="27845"/>
    <lineage>
        <taxon>Eukaryota</taxon>
        <taxon>Metazoa</taxon>
        <taxon>Spiralia</taxon>
        <taxon>Lophotrochozoa</taxon>
        <taxon>Platyhelminthes</taxon>
        <taxon>Trematoda</taxon>
        <taxon>Digenea</taxon>
        <taxon>Plagiorchiida</taxon>
        <taxon>Echinostomata</taxon>
        <taxon>Echinostomatoidea</taxon>
        <taxon>Fasciolidae</taxon>
        <taxon>Fasciolopsis</taxon>
    </lineage>
</organism>
<dbReference type="Gene3D" id="1.25.40.10">
    <property type="entry name" value="Tetratricopeptide repeat domain"/>
    <property type="match status" value="2"/>
</dbReference>
<comment type="caution">
    <text evidence="1">The sequence shown here is derived from an EMBL/GenBank/DDBJ whole genome shotgun (WGS) entry which is preliminary data.</text>
</comment>
<dbReference type="SUPFAM" id="SSF48452">
    <property type="entry name" value="TPR-like"/>
    <property type="match status" value="1"/>
</dbReference>
<dbReference type="InterPro" id="IPR011990">
    <property type="entry name" value="TPR-like_helical_dom_sf"/>
</dbReference>
<gene>
    <name evidence="1" type="ORF">FBUS_01980</name>
</gene>
<name>A0A8E0S9W2_9TREM</name>
<dbReference type="OrthoDB" id="1926212at2759"/>
<reference evidence="1" key="1">
    <citation type="submission" date="2019-05" db="EMBL/GenBank/DDBJ databases">
        <title>Annotation for the trematode Fasciolopsis buski.</title>
        <authorList>
            <person name="Choi Y.-J."/>
        </authorList>
    </citation>
    <scope>NUCLEOTIDE SEQUENCE</scope>
    <source>
        <strain evidence="1">HT</strain>
        <tissue evidence="1">Whole worm</tissue>
    </source>
</reference>
<evidence type="ECO:0008006" key="3">
    <source>
        <dbReference type="Google" id="ProtNLM"/>
    </source>
</evidence>
<dbReference type="PANTHER" id="PTHR45153:SF1">
    <property type="entry name" value="TETRATRICOPEPTIDE REPEAT PROTEIN 16"/>
    <property type="match status" value="1"/>
</dbReference>
<dbReference type="AlphaFoldDB" id="A0A8E0S9W2"/>
<dbReference type="PANTHER" id="PTHR45153">
    <property type="entry name" value="TETRATRICOPEPTIDE REPEAT PROTEIN 16"/>
    <property type="match status" value="1"/>
</dbReference>
<accession>A0A8E0S9W2</accession>
<dbReference type="EMBL" id="LUCM01000207">
    <property type="protein sequence ID" value="KAA0200926.1"/>
    <property type="molecule type" value="Genomic_DNA"/>
</dbReference>
<evidence type="ECO:0000313" key="2">
    <source>
        <dbReference type="Proteomes" id="UP000728185"/>
    </source>
</evidence>
<proteinExistence type="predicted"/>
<protein>
    <recommendedName>
        <fullName evidence="3">Tetratricopeptide repeat protein</fullName>
    </recommendedName>
</protein>